<name>A0A0E9VCG7_ANGAN</name>
<dbReference type="AlphaFoldDB" id="A0A0E9VCG7"/>
<accession>A0A0E9VCG7</accession>
<organism evidence="1">
    <name type="scientific">Anguilla anguilla</name>
    <name type="common">European freshwater eel</name>
    <name type="synonym">Muraena anguilla</name>
    <dbReference type="NCBI Taxonomy" id="7936"/>
    <lineage>
        <taxon>Eukaryota</taxon>
        <taxon>Metazoa</taxon>
        <taxon>Chordata</taxon>
        <taxon>Craniata</taxon>
        <taxon>Vertebrata</taxon>
        <taxon>Euteleostomi</taxon>
        <taxon>Actinopterygii</taxon>
        <taxon>Neopterygii</taxon>
        <taxon>Teleostei</taxon>
        <taxon>Anguilliformes</taxon>
        <taxon>Anguillidae</taxon>
        <taxon>Anguilla</taxon>
    </lineage>
</organism>
<sequence>MDSTTISLFEKTLVYNLPQPPEAVIHGFTDVRMM</sequence>
<reference evidence="1" key="1">
    <citation type="submission" date="2014-11" db="EMBL/GenBank/DDBJ databases">
        <authorList>
            <person name="Amaro Gonzalez C."/>
        </authorList>
    </citation>
    <scope>NUCLEOTIDE SEQUENCE</scope>
</reference>
<reference evidence="1" key="2">
    <citation type="journal article" date="2015" name="Fish Shellfish Immunol.">
        <title>Early steps in the European eel (Anguilla anguilla)-Vibrio vulnificus interaction in the gills: Role of the RtxA13 toxin.</title>
        <authorList>
            <person name="Callol A."/>
            <person name="Pajuelo D."/>
            <person name="Ebbesson L."/>
            <person name="Teles M."/>
            <person name="MacKenzie S."/>
            <person name="Amaro C."/>
        </authorList>
    </citation>
    <scope>NUCLEOTIDE SEQUENCE</scope>
</reference>
<protein>
    <submittedName>
        <fullName evidence="1">Uncharacterized protein</fullName>
    </submittedName>
</protein>
<evidence type="ECO:0000313" key="1">
    <source>
        <dbReference type="EMBL" id="JAH75727.1"/>
    </source>
</evidence>
<dbReference type="EMBL" id="GBXM01032850">
    <property type="protein sequence ID" value="JAH75727.1"/>
    <property type="molecule type" value="Transcribed_RNA"/>
</dbReference>
<proteinExistence type="predicted"/>